<reference evidence="1" key="1">
    <citation type="submission" date="2020-02" db="EMBL/GenBank/DDBJ databases">
        <authorList>
            <person name="Fillo S."/>
            <person name="Giordani F."/>
            <person name="Tonon E."/>
            <person name="Drigo I."/>
            <person name="Anselmo A."/>
            <person name="Fortunato A."/>
            <person name="Bano L."/>
            <person name="Lista F."/>
        </authorList>
    </citation>
    <scope>NUCLEOTIDE SEQUENCE</scope>
    <source>
        <strain evidence="1">IZSVe-TV_9877_3_12</strain>
    </source>
</reference>
<dbReference type="Proteomes" id="UP000813637">
    <property type="component" value="Unassembled WGS sequence"/>
</dbReference>
<reference evidence="1" key="2">
    <citation type="journal article" date="2021" name="Microorganisms">
        <title>Extensive Genome Exploration of Clostridium botulinum Group III Field Strains.</title>
        <authorList>
            <person name="Fillo S."/>
            <person name="Giordani F."/>
            <person name="Tonon E."/>
            <person name="Drigo I."/>
            <person name="Anselmo A."/>
            <person name="Fortunato A."/>
            <person name="Lista F."/>
            <person name="Bano L."/>
        </authorList>
    </citation>
    <scope>NUCLEOTIDE SEQUENCE</scope>
    <source>
        <strain evidence="1">IZSVe-TV_9877_3_12</strain>
    </source>
</reference>
<sequence>MKIAIFPEYGGIYIPSFLAKQILSDYWIHQRVELANIIEQLEPTHHTITQKVYHEYAHSICSELQFYDYIKGNDEPNIIYVKDTESISSYVYKIEIIDVDTSKIWKLDTYDGAEGIEYYNKPKIIDEELNYGEW</sequence>
<dbReference type="AlphaFoldDB" id="A0A9Q3V913"/>
<protein>
    <submittedName>
        <fullName evidence="1">Uncharacterized protein</fullName>
    </submittedName>
</protein>
<comment type="caution">
    <text evidence="1">The sequence shown here is derived from an EMBL/GenBank/DDBJ whole genome shotgun (WGS) entry which is preliminary data.</text>
</comment>
<dbReference type="RefSeq" id="WP_003383860.1">
    <property type="nucleotide sequence ID" value="NZ_JAAMYB010000004.1"/>
</dbReference>
<accession>A0A9Q3V913</accession>
<dbReference type="EMBL" id="JAAMYB010000004">
    <property type="protein sequence ID" value="MCD3194887.1"/>
    <property type="molecule type" value="Genomic_DNA"/>
</dbReference>
<gene>
    <name evidence="1" type="ORF">G8S53_06235</name>
</gene>
<evidence type="ECO:0000313" key="1">
    <source>
        <dbReference type="EMBL" id="MCD3194887.1"/>
    </source>
</evidence>
<proteinExistence type="predicted"/>
<organism evidence="1 2">
    <name type="scientific">Clostridium botulinum C</name>
    <dbReference type="NCBI Taxonomy" id="36828"/>
    <lineage>
        <taxon>Bacteria</taxon>
        <taxon>Bacillati</taxon>
        <taxon>Bacillota</taxon>
        <taxon>Clostridia</taxon>
        <taxon>Eubacteriales</taxon>
        <taxon>Clostridiaceae</taxon>
        <taxon>Clostridium</taxon>
    </lineage>
</organism>
<name>A0A9Q3V913_CLOBO</name>
<evidence type="ECO:0000313" key="2">
    <source>
        <dbReference type="Proteomes" id="UP000813637"/>
    </source>
</evidence>